<name>A0A9Q1UW97_CLOBO</name>
<dbReference type="AlphaFoldDB" id="A0A9Q1UW97"/>
<dbReference type="InterPro" id="IPR010982">
    <property type="entry name" value="Lambda_DNA-bd_dom_sf"/>
</dbReference>
<dbReference type="EMBL" id="LGVR01000096">
    <property type="protein sequence ID" value="KOA82810.1"/>
    <property type="molecule type" value="Genomic_DNA"/>
</dbReference>
<dbReference type="PROSITE" id="PS50943">
    <property type="entry name" value="HTH_CROC1"/>
    <property type="match status" value="1"/>
</dbReference>
<dbReference type="Gene3D" id="1.10.260.40">
    <property type="entry name" value="lambda repressor-like DNA-binding domains"/>
    <property type="match status" value="1"/>
</dbReference>
<keyword evidence="1" id="KW-0238">DNA-binding</keyword>
<dbReference type="Proteomes" id="UP000037540">
    <property type="component" value="Unassembled WGS sequence"/>
</dbReference>
<evidence type="ECO:0000259" key="2">
    <source>
        <dbReference type="PROSITE" id="PS50943"/>
    </source>
</evidence>
<dbReference type="Pfam" id="PF12844">
    <property type="entry name" value="HTH_19"/>
    <property type="match status" value="1"/>
</dbReference>
<evidence type="ECO:0000256" key="1">
    <source>
        <dbReference type="ARBA" id="ARBA00023125"/>
    </source>
</evidence>
<dbReference type="SMART" id="SM00530">
    <property type="entry name" value="HTH_XRE"/>
    <property type="match status" value="1"/>
</dbReference>
<dbReference type="InterPro" id="IPR001387">
    <property type="entry name" value="Cro/C1-type_HTH"/>
</dbReference>
<dbReference type="PANTHER" id="PTHR46558">
    <property type="entry name" value="TRACRIPTIONAL REGULATORY PROTEIN-RELATED-RELATED"/>
    <property type="match status" value="1"/>
</dbReference>
<dbReference type="RefSeq" id="WP_013721051.1">
    <property type="nucleotide sequence ID" value="NZ_LGVP01000046.1"/>
</dbReference>
<evidence type="ECO:0000313" key="4">
    <source>
        <dbReference type="Proteomes" id="UP000037540"/>
    </source>
</evidence>
<evidence type="ECO:0000313" key="3">
    <source>
        <dbReference type="EMBL" id="KOA82810.1"/>
    </source>
</evidence>
<accession>A0A9Q1UW97</accession>
<dbReference type="SUPFAM" id="SSF47413">
    <property type="entry name" value="lambda repressor-like DNA-binding domains"/>
    <property type="match status" value="1"/>
</dbReference>
<organism evidence="3 4">
    <name type="scientific">Clostridium botulinum</name>
    <dbReference type="NCBI Taxonomy" id="1491"/>
    <lineage>
        <taxon>Bacteria</taxon>
        <taxon>Bacillati</taxon>
        <taxon>Bacillota</taxon>
        <taxon>Clostridia</taxon>
        <taxon>Eubacteriales</taxon>
        <taxon>Clostridiaceae</taxon>
        <taxon>Clostridium</taxon>
    </lineage>
</organism>
<dbReference type="PANTHER" id="PTHR46558:SF4">
    <property type="entry name" value="DNA-BIDING PHAGE PROTEIN"/>
    <property type="match status" value="1"/>
</dbReference>
<dbReference type="GO" id="GO:0003677">
    <property type="term" value="F:DNA binding"/>
    <property type="evidence" value="ECO:0007669"/>
    <property type="project" value="UniProtKB-KW"/>
</dbReference>
<gene>
    <name evidence="3" type="ORF">ADU74_13065</name>
</gene>
<reference evidence="3 4" key="1">
    <citation type="submission" date="2015-07" db="EMBL/GenBank/DDBJ databases">
        <title>Draft genome sequences of 17 French Clostridium botulinum group III.</title>
        <authorList>
            <person name="Woudstra C."/>
            <person name="Le Marechal C."/>
            <person name="Souillard R."/>
            <person name="Bayon-Auboyer M.-H."/>
            <person name="Dessouter D."/>
            <person name="Fach P."/>
        </authorList>
    </citation>
    <scope>NUCLEOTIDE SEQUENCE [LARGE SCALE GENOMIC DNA]</scope>
    <source>
        <strain evidence="3 4">12LNRI-CD</strain>
    </source>
</reference>
<feature type="domain" description="HTH cro/C1-type" evidence="2">
    <location>
        <begin position="5"/>
        <end position="59"/>
    </location>
</feature>
<proteinExistence type="predicted"/>
<sequence>MNERIKELRKLKGLNQSTFAKSLGLSQNHISSIEKGVRGLTTRTINDICRIYNVSPNWLINGTGDIFIDTTEQLYTNNEVKEFIEMFLQLDKETQQLIIQLTKKALNR</sequence>
<comment type="caution">
    <text evidence="3">The sequence shown here is derived from an EMBL/GenBank/DDBJ whole genome shotgun (WGS) entry which is preliminary data.</text>
</comment>
<dbReference type="CDD" id="cd00093">
    <property type="entry name" value="HTH_XRE"/>
    <property type="match status" value="1"/>
</dbReference>
<protein>
    <submittedName>
        <fullName evidence="3">Repressor</fullName>
    </submittedName>
</protein>